<keyword evidence="1" id="KW-1185">Reference proteome</keyword>
<sequence>MLEKGVTLFASFRLTKYYVWSGFSSNLWGSEFVVTKYWHDTKWWDGQLFKGNGSNTLKIFGDFVTVTPVFIRTLNYDDIKYFSEAYTHVVDTGHTFDLPTIYNENVTFRFYCKYKGETAEIRLYSNRKPILEWYNLEHGIETKDYVGIWDDPAAQIQPYNGSTPVEVVSKFSSDWARAEGKTRKSKIPFIINKETKVFELNIIANKTSDMMTKYEFEINGVKYLDSTIITAVPPWKIDQIKGGEMRQKVQINNNYASNSVNLNGGERIRISINFQSDDKIKPLVETEEHTIQDTIEYRCSNEYSYDLIEYIE</sequence>
<organism evidence="1 2">
    <name type="scientific">Meloidogyne floridensis</name>
    <dbReference type="NCBI Taxonomy" id="298350"/>
    <lineage>
        <taxon>Eukaryota</taxon>
        <taxon>Metazoa</taxon>
        <taxon>Ecdysozoa</taxon>
        <taxon>Nematoda</taxon>
        <taxon>Chromadorea</taxon>
        <taxon>Rhabditida</taxon>
        <taxon>Tylenchina</taxon>
        <taxon>Tylenchomorpha</taxon>
        <taxon>Tylenchoidea</taxon>
        <taxon>Meloidogynidae</taxon>
        <taxon>Meloidogyninae</taxon>
        <taxon>Meloidogyne</taxon>
    </lineage>
</organism>
<proteinExistence type="predicted"/>
<accession>A0A915NK23</accession>
<dbReference type="Proteomes" id="UP000887560">
    <property type="component" value="Unplaced"/>
</dbReference>
<protein>
    <submittedName>
        <fullName evidence="2">Galectin</fullName>
    </submittedName>
</protein>
<name>A0A915NK23_9BILA</name>
<dbReference type="AlphaFoldDB" id="A0A915NK23"/>
<evidence type="ECO:0000313" key="2">
    <source>
        <dbReference type="WBParaSite" id="scf7180000419495.g3832"/>
    </source>
</evidence>
<dbReference type="WBParaSite" id="scf7180000419495.g3832">
    <property type="protein sequence ID" value="scf7180000419495.g3832"/>
    <property type="gene ID" value="scf7180000419495.g3832"/>
</dbReference>
<evidence type="ECO:0000313" key="1">
    <source>
        <dbReference type="Proteomes" id="UP000887560"/>
    </source>
</evidence>
<reference evidence="2" key="1">
    <citation type="submission" date="2022-11" db="UniProtKB">
        <authorList>
            <consortium name="WormBaseParasite"/>
        </authorList>
    </citation>
    <scope>IDENTIFICATION</scope>
</reference>